<protein>
    <submittedName>
        <fullName evidence="6">Acyl-CoA dehydrogenase family protein</fullName>
    </submittedName>
</protein>
<dbReference type="Gene3D" id="1.20.140.10">
    <property type="entry name" value="Butyryl-CoA Dehydrogenase, subunit A, domain 3"/>
    <property type="match status" value="1"/>
</dbReference>
<evidence type="ECO:0000259" key="5">
    <source>
        <dbReference type="Pfam" id="PF08028"/>
    </source>
</evidence>
<dbReference type="SUPFAM" id="SSF47203">
    <property type="entry name" value="Acyl-CoA dehydrogenase C-terminal domain-like"/>
    <property type="match status" value="1"/>
</dbReference>
<evidence type="ECO:0000313" key="7">
    <source>
        <dbReference type="Proteomes" id="UP001183414"/>
    </source>
</evidence>
<dbReference type="SUPFAM" id="SSF56645">
    <property type="entry name" value="Acyl-CoA dehydrogenase NM domain-like"/>
    <property type="match status" value="1"/>
</dbReference>
<dbReference type="InterPro" id="IPR046373">
    <property type="entry name" value="Acyl-CoA_Oxase/DH_mid-dom_sf"/>
</dbReference>
<feature type="region of interest" description="Disordered" evidence="3">
    <location>
        <begin position="1"/>
        <end position="25"/>
    </location>
</feature>
<sequence length="410" mass="43526">MTTPATATARPKKGSPVTGRPTGPAELVARARKLRPLLRTYSAQGENDRRLPENSYRALAEAGLLRLSVPRRFGGYEASLRVQTEVSAVLAEADAGAAWIAAVGNSNAFSLSLFPEFIQEEVFGADPTAHLCGVVAPSGEAQAVAGGWRVTGRWHYASGSWHSGWALLGVPLRDESGATVDHALALVPRRDFTVEDTWYVSGLRSSGSACVVVDDVFVPKARVLSVLEFLAGDNADRYPHAPLYQSSVAPVLSVLLAGPLPGLAREALRVVSEEASTKTFAYTFFANRAESALVQAQVAQAAMKVDSAHMHVCRAADVIDRAAAAGVRLDRSARARIRADIGYVADLTTEAVELLLDAHGAGAFANSHPLQRIWRDLSVAARHAALVSSVGYEALGKAMLGIDQPVSMLV</sequence>
<dbReference type="PIRSF" id="PIRSF016578">
    <property type="entry name" value="HsaA"/>
    <property type="match status" value="1"/>
</dbReference>
<reference evidence="7" key="1">
    <citation type="submission" date="2023-07" db="EMBL/GenBank/DDBJ databases">
        <title>30 novel species of actinomycetes from the DSMZ collection.</title>
        <authorList>
            <person name="Nouioui I."/>
        </authorList>
    </citation>
    <scope>NUCLEOTIDE SEQUENCE [LARGE SCALE GENOMIC DNA]</scope>
    <source>
        <strain evidence="7">DSM 42041</strain>
    </source>
</reference>
<evidence type="ECO:0000256" key="3">
    <source>
        <dbReference type="SAM" id="MobiDB-lite"/>
    </source>
</evidence>
<proteinExistence type="inferred from homology"/>
<comment type="caution">
    <text evidence="6">The sequence shown here is derived from an EMBL/GenBank/DDBJ whole genome shotgun (WGS) entry which is preliminary data.</text>
</comment>
<comment type="similarity">
    <text evidence="2">Belongs to the HpaH/HsaA monooxygenase family.</text>
</comment>
<dbReference type="EMBL" id="JAVREQ010000015">
    <property type="protein sequence ID" value="MDT0380556.1"/>
    <property type="molecule type" value="Genomic_DNA"/>
</dbReference>
<dbReference type="InterPro" id="IPR009100">
    <property type="entry name" value="AcylCoA_DH/oxidase_NM_dom_sf"/>
</dbReference>
<dbReference type="Gene3D" id="1.10.540.10">
    <property type="entry name" value="Acyl-CoA dehydrogenase/oxidase, N-terminal domain"/>
    <property type="match status" value="1"/>
</dbReference>
<keyword evidence="1" id="KW-0560">Oxidoreductase</keyword>
<keyword evidence="7" id="KW-1185">Reference proteome</keyword>
<feature type="domain" description="Acyl-CoA dehydrogenase/oxidase N-terminal" evidence="4">
    <location>
        <begin position="42"/>
        <end position="106"/>
    </location>
</feature>
<dbReference type="InterPro" id="IPR050741">
    <property type="entry name" value="Acyl-CoA_dehydrogenase"/>
</dbReference>
<dbReference type="InterPro" id="IPR037069">
    <property type="entry name" value="AcylCoA_DH/ox_N_sf"/>
</dbReference>
<gene>
    <name evidence="6" type="ORF">RM572_17525</name>
</gene>
<dbReference type="InterPro" id="IPR036250">
    <property type="entry name" value="AcylCo_DH-like_C"/>
</dbReference>
<dbReference type="Pfam" id="PF08028">
    <property type="entry name" value="Acyl-CoA_dh_2"/>
    <property type="match status" value="1"/>
</dbReference>
<dbReference type="Proteomes" id="UP001183414">
    <property type="component" value="Unassembled WGS sequence"/>
</dbReference>
<feature type="domain" description="Acyl-CoA dehydrogenase C-terminal" evidence="5">
    <location>
        <begin position="256"/>
        <end position="386"/>
    </location>
</feature>
<evidence type="ECO:0000259" key="4">
    <source>
        <dbReference type="Pfam" id="PF02771"/>
    </source>
</evidence>
<name>A0ABU2NVA9_9ACTN</name>
<evidence type="ECO:0000256" key="1">
    <source>
        <dbReference type="ARBA" id="ARBA00023002"/>
    </source>
</evidence>
<dbReference type="InterPro" id="IPR013786">
    <property type="entry name" value="AcylCoA_DH/ox_N"/>
</dbReference>
<accession>A0ABU2NVA9</accession>
<dbReference type="InterPro" id="IPR013107">
    <property type="entry name" value="Acyl-CoA_DH_C"/>
</dbReference>
<dbReference type="Pfam" id="PF02771">
    <property type="entry name" value="Acyl-CoA_dh_N"/>
    <property type="match status" value="1"/>
</dbReference>
<dbReference type="PANTHER" id="PTHR48083">
    <property type="entry name" value="MEDIUM-CHAIN SPECIFIC ACYL-COA DEHYDROGENASE, MITOCHONDRIAL-RELATED"/>
    <property type="match status" value="1"/>
</dbReference>
<dbReference type="RefSeq" id="WP_311674301.1">
    <property type="nucleotide sequence ID" value="NZ_JAVREQ010000015.1"/>
</dbReference>
<dbReference type="PANTHER" id="PTHR48083:SF19">
    <property type="entry name" value="FLAVIN-DEPENDENT MONOOXYGENASE, OXYGENASE SUBUNIT HSAA"/>
    <property type="match status" value="1"/>
</dbReference>
<evidence type="ECO:0000256" key="2">
    <source>
        <dbReference type="ARBA" id="ARBA00049661"/>
    </source>
</evidence>
<dbReference type="Gene3D" id="2.40.110.10">
    <property type="entry name" value="Butyryl-CoA Dehydrogenase, subunit A, domain 2"/>
    <property type="match status" value="1"/>
</dbReference>
<evidence type="ECO:0000313" key="6">
    <source>
        <dbReference type="EMBL" id="MDT0380556.1"/>
    </source>
</evidence>
<organism evidence="6 7">
    <name type="scientific">Streptomyces hazeniae</name>
    <dbReference type="NCBI Taxonomy" id="3075538"/>
    <lineage>
        <taxon>Bacteria</taxon>
        <taxon>Bacillati</taxon>
        <taxon>Actinomycetota</taxon>
        <taxon>Actinomycetes</taxon>
        <taxon>Kitasatosporales</taxon>
        <taxon>Streptomycetaceae</taxon>
        <taxon>Streptomyces</taxon>
    </lineage>
</organism>